<feature type="binding site" evidence="8">
    <location>
        <begin position="298"/>
        <end position="301"/>
    </location>
    <ligand>
        <name>NAD(+)</name>
        <dbReference type="ChEBI" id="CHEBI:57540"/>
    </ligand>
</feature>
<proteinExistence type="inferred from homology"/>
<dbReference type="Gene3D" id="3.40.50.720">
    <property type="entry name" value="NAD(P)-binding Rossmann-like Domain"/>
    <property type="match status" value="2"/>
</dbReference>
<dbReference type="PANTHER" id="PTHR42795">
    <property type="entry name" value="ALANINE DEHYDROGENASE"/>
    <property type="match status" value="1"/>
</dbReference>
<evidence type="ECO:0000256" key="1">
    <source>
        <dbReference type="ARBA" id="ARBA00005689"/>
    </source>
</evidence>
<evidence type="ECO:0000256" key="5">
    <source>
        <dbReference type="PIRNR" id="PIRNR000183"/>
    </source>
</evidence>
<evidence type="ECO:0000256" key="8">
    <source>
        <dbReference type="PIRSR" id="PIRSR000183-3"/>
    </source>
</evidence>
<dbReference type="InterPro" id="IPR007886">
    <property type="entry name" value="AlaDH/PNT_N"/>
</dbReference>
<name>A0A8J6PT05_9FLAO</name>
<dbReference type="InterPro" id="IPR036291">
    <property type="entry name" value="NAD(P)-bd_dom_sf"/>
</dbReference>
<dbReference type="Proteomes" id="UP000621516">
    <property type="component" value="Unassembled WGS sequence"/>
</dbReference>
<dbReference type="EC" id="1.4.1.1" evidence="2 5"/>
<keyword evidence="8" id="KW-0547">Nucleotide-binding</keyword>
<feature type="binding site" evidence="8">
    <location>
        <position position="198"/>
    </location>
    <ligand>
        <name>NAD(+)</name>
        <dbReference type="ChEBI" id="CHEBI:57540"/>
    </ligand>
</feature>
<feature type="active site" description="Proton donor/acceptor" evidence="6">
    <location>
        <position position="96"/>
    </location>
</feature>
<dbReference type="Pfam" id="PF01262">
    <property type="entry name" value="AlaDh_PNT_C"/>
    <property type="match status" value="1"/>
</dbReference>
<evidence type="ECO:0000256" key="6">
    <source>
        <dbReference type="PIRSR" id="PIRSR000183-1"/>
    </source>
</evidence>
<dbReference type="RefSeq" id="WP_188222918.1">
    <property type="nucleotide sequence ID" value="NZ_JACVXD010000002.1"/>
</dbReference>
<accession>A0A8J6PT05</accession>
<evidence type="ECO:0000256" key="7">
    <source>
        <dbReference type="PIRSR" id="PIRSR000183-2"/>
    </source>
</evidence>
<dbReference type="GO" id="GO:0005886">
    <property type="term" value="C:plasma membrane"/>
    <property type="evidence" value="ECO:0007669"/>
    <property type="project" value="TreeGrafter"/>
</dbReference>
<feature type="binding site" evidence="8">
    <location>
        <position position="134"/>
    </location>
    <ligand>
        <name>NAD(+)</name>
        <dbReference type="ChEBI" id="CHEBI:57540"/>
    </ligand>
</feature>
<dbReference type="InterPro" id="IPR007698">
    <property type="entry name" value="AlaDH/PNT_NAD(H)-bd"/>
</dbReference>
<evidence type="ECO:0000313" key="12">
    <source>
        <dbReference type="Proteomes" id="UP000621516"/>
    </source>
</evidence>
<evidence type="ECO:0000256" key="2">
    <source>
        <dbReference type="ARBA" id="ARBA00012897"/>
    </source>
</evidence>
<dbReference type="CDD" id="cd05305">
    <property type="entry name" value="L-AlaDH"/>
    <property type="match status" value="1"/>
</dbReference>
<dbReference type="GO" id="GO:0042853">
    <property type="term" value="P:L-alanine catabolic process"/>
    <property type="evidence" value="ECO:0007669"/>
    <property type="project" value="InterPro"/>
</dbReference>
<protein>
    <recommendedName>
        <fullName evidence="2 5">Alanine dehydrogenase</fullName>
        <ecNumber evidence="2 5">1.4.1.1</ecNumber>
    </recommendedName>
</protein>
<feature type="domain" description="Alanine dehydrogenase/pyridine nucleotide transhydrogenase NAD(H)-binding" evidence="9">
    <location>
        <begin position="149"/>
        <end position="297"/>
    </location>
</feature>
<keyword evidence="3 5" id="KW-0560">Oxidoreductase</keyword>
<dbReference type="SUPFAM" id="SSF52283">
    <property type="entry name" value="Formate/glycerate dehydrogenase catalytic domain-like"/>
    <property type="match status" value="1"/>
</dbReference>
<evidence type="ECO:0000256" key="3">
    <source>
        <dbReference type="ARBA" id="ARBA00023002"/>
    </source>
</evidence>
<keyword evidence="4 5" id="KW-0520">NAD</keyword>
<evidence type="ECO:0000313" key="11">
    <source>
        <dbReference type="EMBL" id="MBD0823625.1"/>
    </source>
</evidence>
<dbReference type="SUPFAM" id="SSF51735">
    <property type="entry name" value="NAD(P)-binding Rossmann-fold domains"/>
    <property type="match status" value="1"/>
</dbReference>
<comment type="caution">
    <text evidence="11">The sequence shown here is derived from an EMBL/GenBank/DDBJ whole genome shotgun (WGS) entry which is preliminary data.</text>
</comment>
<feature type="binding site" evidence="8">
    <location>
        <begin position="267"/>
        <end position="270"/>
    </location>
    <ligand>
        <name>NAD(+)</name>
        <dbReference type="ChEBI" id="CHEBI:57540"/>
    </ligand>
</feature>
<evidence type="ECO:0000259" key="9">
    <source>
        <dbReference type="SMART" id="SM01002"/>
    </source>
</evidence>
<dbReference type="PIRSF" id="PIRSF000183">
    <property type="entry name" value="Alanine_dh"/>
    <property type="match status" value="1"/>
</dbReference>
<dbReference type="PRINTS" id="PR00411">
    <property type="entry name" value="PNDRDTASEI"/>
</dbReference>
<evidence type="ECO:0000259" key="10">
    <source>
        <dbReference type="SMART" id="SM01003"/>
    </source>
</evidence>
<feature type="active site" description="Proton donor/acceptor" evidence="6">
    <location>
        <position position="270"/>
    </location>
</feature>
<feature type="binding site" evidence="7">
    <location>
        <position position="15"/>
    </location>
    <ligand>
        <name>substrate</name>
    </ligand>
</feature>
<feature type="binding site" evidence="8">
    <location>
        <position position="220"/>
    </location>
    <ligand>
        <name>NAD(+)</name>
        <dbReference type="ChEBI" id="CHEBI:57540"/>
    </ligand>
</feature>
<dbReference type="GO" id="GO:0000166">
    <property type="term" value="F:nucleotide binding"/>
    <property type="evidence" value="ECO:0007669"/>
    <property type="project" value="UniProtKB-KW"/>
</dbReference>
<evidence type="ECO:0000256" key="4">
    <source>
        <dbReference type="ARBA" id="ARBA00023027"/>
    </source>
</evidence>
<comment type="similarity">
    <text evidence="1 5">Belongs to the AlaDH/PNT family.</text>
</comment>
<feature type="binding site" evidence="8">
    <location>
        <begin position="239"/>
        <end position="240"/>
    </location>
    <ligand>
        <name>NAD(+)</name>
        <dbReference type="ChEBI" id="CHEBI:57540"/>
    </ligand>
</feature>
<dbReference type="AlphaFoldDB" id="A0A8J6PT05"/>
<organism evidence="11 12">
    <name type="scientific">Aestuariibaculum marinum</name>
    <dbReference type="NCBI Taxonomy" id="2683592"/>
    <lineage>
        <taxon>Bacteria</taxon>
        <taxon>Pseudomonadati</taxon>
        <taxon>Bacteroidota</taxon>
        <taxon>Flavobacteriia</taxon>
        <taxon>Flavobacteriales</taxon>
        <taxon>Flavobacteriaceae</taxon>
    </lineage>
</organism>
<gene>
    <name evidence="11" type="primary">ald</name>
    <name evidence="11" type="ORF">ICJ85_06280</name>
</gene>
<dbReference type="NCBIfam" id="TIGR00518">
    <property type="entry name" value="alaDH"/>
    <property type="match status" value="1"/>
</dbReference>
<dbReference type="PROSITE" id="PS00837">
    <property type="entry name" value="ALADH_PNT_2"/>
    <property type="match status" value="1"/>
</dbReference>
<dbReference type="GO" id="GO:0000286">
    <property type="term" value="F:alanine dehydrogenase activity"/>
    <property type="evidence" value="ECO:0007669"/>
    <property type="project" value="UniProtKB-UniRule"/>
</dbReference>
<comment type="catalytic activity">
    <reaction evidence="5">
        <text>L-alanine + NAD(+) + H2O = pyruvate + NH4(+) + NADH + H(+)</text>
        <dbReference type="Rhea" id="RHEA:18405"/>
        <dbReference type="ChEBI" id="CHEBI:15361"/>
        <dbReference type="ChEBI" id="CHEBI:15377"/>
        <dbReference type="ChEBI" id="CHEBI:15378"/>
        <dbReference type="ChEBI" id="CHEBI:28938"/>
        <dbReference type="ChEBI" id="CHEBI:57540"/>
        <dbReference type="ChEBI" id="CHEBI:57945"/>
        <dbReference type="ChEBI" id="CHEBI:57972"/>
        <dbReference type="EC" id="1.4.1.1"/>
    </reaction>
</comment>
<dbReference type="PANTHER" id="PTHR42795:SF1">
    <property type="entry name" value="ALANINE DEHYDROGENASE"/>
    <property type="match status" value="1"/>
</dbReference>
<dbReference type="InterPro" id="IPR008143">
    <property type="entry name" value="Ala_DH/PNT_CS2"/>
</dbReference>
<dbReference type="Pfam" id="PF05222">
    <property type="entry name" value="AlaDh_PNT_N"/>
    <property type="match status" value="1"/>
</dbReference>
<dbReference type="SMART" id="SM01002">
    <property type="entry name" value="AlaDh_PNT_C"/>
    <property type="match status" value="1"/>
</dbReference>
<feature type="binding site" evidence="7">
    <location>
        <position position="75"/>
    </location>
    <ligand>
        <name>substrate</name>
    </ligand>
</feature>
<reference evidence="11 12" key="1">
    <citation type="journal article" date="2018" name="J. Microbiol.">
        <title>Aestuariibaculum marinum sp. nov., a marine bacterium isolated from seawater in South Korea.</title>
        <authorList>
            <person name="Choi J."/>
            <person name="Lee D."/>
            <person name="Jang J.H."/>
            <person name="Cha S."/>
            <person name="Seo T."/>
        </authorList>
    </citation>
    <scope>NUCLEOTIDE SEQUENCE [LARGE SCALE GENOMIC DNA]</scope>
    <source>
        <strain evidence="11 12">IP7</strain>
    </source>
</reference>
<sequence>MKIGVPIEIKNNENRVGMTPSGVFELTKRNHEVYVQKNAGFGSGFFDQDYIDAGATILETIEEVYEVAEMIVKVKEPIEQEYSLIKKDQVVFTYFHFASSEALTKAMIDSESVCIAYETVEDADGSLPLLVPMSEVAGRMSIQQGAKYLEKPIKGRGILLGGVPGVKPANVLVLGGGIVGIQAAKMAAGLGANVTIMDINMKQLRYIADIMPANVNTEFSSEYNIRKHLPKTDLVIGGVLIKGAKAPKLITKDMLKDMRPGTVIVDVAVDQGGCFETTHATTHQDPTYIIDDVVHYCVANMPGAVPYTSTVALTNVTLPYVIKLANEGWEQACANSASLAKGLNVVKGDIVYKEIAEAFGLEFLAS</sequence>
<dbReference type="EMBL" id="JACVXD010000002">
    <property type="protein sequence ID" value="MBD0823625.1"/>
    <property type="molecule type" value="Genomic_DNA"/>
</dbReference>
<dbReference type="FunFam" id="3.40.50.720:FF:000049">
    <property type="entry name" value="Alanine dehydrogenase"/>
    <property type="match status" value="1"/>
</dbReference>
<dbReference type="SMART" id="SM01003">
    <property type="entry name" value="AlaDh_PNT_N"/>
    <property type="match status" value="1"/>
</dbReference>
<keyword evidence="12" id="KW-1185">Reference proteome</keyword>
<dbReference type="InterPro" id="IPR008141">
    <property type="entry name" value="Ala_DH"/>
</dbReference>
<feature type="domain" description="Alanine dehydrogenase/pyridine nucleotide transhydrogenase N-terminal" evidence="10">
    <location>
        <begin position="4"/>
        <end position="137"/>
    </location>
</feature>